<dbReference type="Gene3D" id="3.40.50.2300">
    <property type="match status" value="1"/>
</dbReference>
<evidence type="ECO:0000256" key="1">
    <source>
        <dbReference type="ARBA" id="ARBA00012528"/>
    </source>
</evidence>
<protein>
    <recommendedName>
        <fullName evidence="1">diguanylate cyclase</fullName>
        <ecNumber evidence="1">2.7.7.65</ecNumber>
    </recommendedName>
</protein>
<dbReference type="SUPFAM" id="SSF52172">
    <property type="entry name" value="CheY-like"/>
    <property type="match status" value="1"/>
</dbReference>
<evidence type="ECO:0000313" key="7">
    <source>
        <dbReference type="Proteomes" id="UP001055057"/>
    </source>
</evidence>
<sequence length="299" mass="32674">MQIVIVDPSRVVLRIITDLLEPRGHTIHAFTDSDAALGFLSRTDTVRVLITSLEVRPRCGLELCWSARLLGDARRPLHVIMMSSVRDVRTLAEALDSGADDFIEKPPGAEELYARLRAAERLANMQDELIRLAETDPLTGLFNRRAFFGRVRNAVARPDSVGQLSAILVDIDHFKRINDEHGHDAGDAAIEAISDLIRPRGIVGRLGGEEFAVVLPDGDLEAARVLAGRLRLHAKALRMETAKGGQVRFTCSFGVSTWGADDTVEALLKRADVALYQAKTQGRDRVVVSTDAPALAQAS</sequence>
<dbReference type="EC" id="2.7.7.65" evidence="1"/>
<evidence type="ECO:0000259" key="5">
    <source>
        <dbReference type="PROSITE" id="PS50887"/>
    </source>
</evidence>
<evidence type="ECO:0000313" key="6">
    <source>
        <dbReference type="EMBL" id="GJE58047.1"/>
    </source>
</evidence>
<dbReference type="PROSITE" id="PS50887">
    <property type="entry name" value="GGDEF"/>
    <property type="match status" value="1"/>
</dbReference>
<reference evidence="6" key="2">
    <citation type="submission" date="2021-08" db="EMBL/GenBank/DDBJ databases">
        <authorList>
            <person name="Tani A."/>
            <person name="Ola A."/>
            <person name="Ogura Y."/>
            <person name="Katsura K."/>
            <person name="Hayashi T."/>
        </authorList>
    </citation>
    <scope>NUCLEOTIDE SEQUENCE</scope>
    <source>
        <strain evidence="6">DSM 23632</strain>
    </source>
</reference>
<dbReference type="Pfam" id="PF00990">
    <property type="entry name" value="GGDEF"/>
    <property type="match status" value="1"/>
</dbReference>
<evidence type="ECO:0000256" key="2">
    <source>
        <dbReference type="ARBA" id="ARBA00034247"/>
    </source>
</evidence>
<name>A0ABQ4TTP3_9HYPH</name>
<evidence type="ECO:0000259" key="4">
    <source>
        <dbReference type="PROSITE" id="PS50110"/>
    </source>
</evidence>
<proteinExistence type="predicted"/>
<comment type="caution">
    <text evidence="3">Lacks conserved residue(s) required for the propagation of feature annotation.</text>
</comment>
<organism evidence="6 7">
    <name type="scientific">Methylobacterium trifolii</name>
    <dbReference type="NCBI Taxonomy" id="1003092"/>
    <lineage>
        <taxon>Bacteria</taxon>
        <taxon>Pseudomonadati</taxon>
        <taxon>Pseudomonadota</taxon>
        <taxon>Alphaproteobacteria</taxon>
        <taxon>Hyphomicrobiales</taxon>
        <taxon>Methylobacteriaceae</taxon>
        <taxon>Methylobacterium</taxon>
    </lineage>
</organism>
<dbReference type="InterPro" id="IPR043128">
    <property type="entry name" value="Rev_trsase/Diguanyl_cyclase"/>
</dbReference>
<feature type="domain" description="Response regulatory" evidence="4">
    <location>
        <begin position="2"/>
        <end position="120"/>
    </location>
</feature>
<comment type="catalytic activity">
    <reaction evidence="2">
        <text>2 GTP = 3',3'-c-di-GMP + 2 diphosphate</text>
        <dbReference type="Rhea" id="RHEA:24898"/>
        <dbReference type="ChEBI" id="CHEBI:33019"/>
        <dbReference type="ChEBI" id="CHEBI:37565"/>
        <dbReference type="ChEBI" id="CHEBI:58805"/>
        <dbReference type="EC" id="2.7.7.65"/>
    </reaction>
</comment>
<evidence type="ECO:0000256" key="3">
    <source>
        <dbReference type="PROSITE-ProRule" id="PRU00169"/>
    </source>
</evidence>
<dbReference type="Pfam" id="PF00072">
    <property type="entry name" value="Response_reg"/>
    <property type="match status" value="1"/>
</dbReference>
<dbReference type="PANTHER" id="PTHR45138:SF9">
    <property type="entry name" value="DIGUANYLATE CYCLASE DGCM-RELATED"/>
    <property type="match status" value="1"/>
</dbReference>
<dbReference type="InterPro" id="IPR050469">
    <property type="entry name" value="Diguanylate_Cyclase"/>
</dbReference>
<dbReference type="InterPro" id="IPR000160">
    <property type="entry name" value="GGDEF_dom"/>
</dbReference>
<dbReference type="PANTHER" id="PTHR45138">
    <property type="entry name" value="REGULATORY COMPONENTS OF SENSORY TRANSDUCTION SYSTEM"/>
    <property type="match status" value="1"/>
</dbReference>
<reference evidence="6" key="1">
    <citation type="journal article" date="2021" name="Front. Microbiol.">
        <title>Comprehensive Comparative Genomics and Phenotyping of Methylobacterium Species.</title>
        <authorList>
            <person name="Alessa O."/>
            <person name="Ogura Y."/>
            <person name="Fujitani Y."/>
            <person name="Takami H."/>
            <person name="Hayashi T."/>
            <person name="Sahin N."/>
            <person name="Tani A."/>
        </authorList>
    </citation>
    <scope>NUCLEOTIDE SEQUENCE</scope>
    <source>
        <strain evidence="6">DSM 23632</strain>
    </source>
</reference>
<dbReference type="InterPro" id="IPR029787">
    <property type="entry name" value="Nucleotide_cyclase"/>
</dbReference>
<feature type="domain" description="GGDEF" evidence="5">
    <location>
        <begin position="162"/>
        <end position="291"/>
    </location>
</feature>
<dbReference type="SMART" id="SM00267">
    <property type="entry name" value="GGDEF"/>
    <property type="match status" value="1"/>
</dbReference>
<dbReference type="InterPro" id="IPR001789">
    <property type="entry name" value="Sig_transdc_resp-reg_receiver"/>
</dbReference>
<dbReference type="Proteomes" id="UP001055057">
    <property type="component" value="Unassembled WGS sequence"/>
</dbReference>
<gene>
    <name evidence="6" type="ORF">MPOCJGCO_0124</name>
</gene>
<dbReference type="Gene3D" id="3.30.70.270">
    <property type="match status" value="1"/>
</dbReference>
<dbReference type="CDD" id="cd01949">
    <property type="entry name" value="GGDEF"/>
    <property type="match status" value="1"/>
</dbReference>
<dbReference type="NCBIfam" id="TIGR00254">
    <property type="entry name" value="GGDEF"/>
    <property type="match status" value="1"/>
</dbReference>
<dbReference type="EMBL" id="BPRB01000007">
    <property type="protein sequence ID" value="GJE58047.1"/>
    <property type="molecule type" value="Genomic_DNA"/>
</dbReference>
<dbReference type="RefSeq" id="WP_238180687.1">
    <property type="nucleotide sequence ID" value="NZ_BPRB01000007.1"/>
</dbReference>
<accession>A0ABQ4TTP3</accession>
<dbReference type="CDD" id="cd00156">
    <property type="entry name" value="REC"/>
    <property type="match status" value="1"/>
</dbReference>
<comment type="caution">
    <text evidence="6">The sequence shown here is derived from an EMBL/GenBank/DDBJ whole genome shotgun (WGS) entry which is preliminary data.</text>
</comment>
<dbReference type="SUPFAM" id="SSF55073">
    <property type="entry name" value="Nucleotide cyclase"/>
    <property type="match status" value="1"/>
</dbReference>
<dbReference type="SMART" id="SM00448">
    <property type="entry name" value="REC"/>
    <property type="match status" value="1"/>
</dbReference>
<keyword evidence="7" id="KW-1185">Reference proteome</keyword>
<dbReference type="InterPro" id="IPR011006">
    <property type="entry name" value="CheY-like_superfamily"/>
</dbReference>
<dbReference type="PROSITE" id="PS50110">
    <property type="entry name" value="RESPONSE_REGULATORY"/>
    <property type="match status" value="1"/>
</dbReference>